<keyword evidence="2" id="KW-1185">Reference proteome</keyword>
<evidence type="ECO:0000313" key="2">
    <source>
        <dbReference type="Proteomes" id="UP000298663"/>
    </source>
</evidence>
<accession>A0A4V6A0X7</accession>
<gene>
    <name evidence="1" type="ORF">L596_019967</name>
</gene>
<reference evidence="1 2" key="1">
    <citation type="journal article" date="2015" name="Genome Biol.">
        <title>Comparative genomics of Steinernema reveals deeply conserved gene regulatory networks.</title>
        <authorList>
            <person name="Dillman A.R."/>
            <person name="Macchietto M."/>
            <person name="Porter C.F."/>
            <person name="Rogers A."/>
            <person name="Williams B."/>
            <person name="Antoshechkin I."/>
            <person name="Lee M.M."/>
            <person name="Goodwin Z."/>
            <person name="Lu X."/>
            <person name="Lewis E.E."/>
            <person name="Goodrich-Blair H."/>
            <person name="Stock S.P."/>
            <person name="Adams B.J."/>
            <person name="Sternberg P.W."/>
            <person name="Mortazavi A."/>
        </authorList>
    </citation>
    <scope>NUCLEOTIDE SEQUENCE [LARGE SCALE GENOMIC DNA]</scope>
    <source>
        <strain evidence="1 2">ALL</strain>
    </source>
</reference>
<dbReference type="Proteomes" id="UP000298663">
    <property type="component" value="Unassembled WGS sequence"/>
</dbReference>
<sequence>MISAFENPPAPEMIRALKNDEKYDLCVPLNHCAFLVPSVKMYATRLHLNLSQFCSLAFALQLKRHTVSSFAFMQCFLVAAKEEACFVAG</sequence>
<reference evidence="1 2" key="2">
    <citation type="journal article" date="2019" name="G3 (Bethesda)">
        <title>Hybrid Assembly of the Genome of the Entomopathogenic Nematode Steinernema carpocapsae Identifies the X-Chromosome.</title>
        <authorList>
            <person name="Serra L."/>
            <person name="Macchietto M."/>
            <person name="Macias-Munoz A."/>
            <person name="McGill C.J."/>
            <person name="Rodriguez I.M."/>
            <person name="Rodriguez B."/>
            <person name="Murad R."/>
            <person name="Mortazavi A."/>
        </authorList>
    </citation>
    <scope>NUCLEOTIDE SEQUENCE [LARGE SCALE GENOMIC DNA]</scope>
    <source>
        <strain evidence="1 2">ALL</strain>
    </source>
</reference>
<name>A0A4V6A0X7_STECR</name>
<proteinExistence type="predicted"/>
<organism evidence="1 2">
    <name type="scientific">Steinernema carpocapsae</name>
    <name type="common">Entomopathogenic nematode</name>
    <dbReference type="NCBI Taxonomy" id="34508"/>
    <lineage>
        <taxon>Eukaryota</taxon>
        <taxon>Metazoa</taxon>
        <taxon>Ecdysozoa</taxon>
        <taxon>Nematoda</taxon>
        <taxon>Chromadorea</taxon>
        <taxon>Rhabditida</taxon>
        <taxon>Tylenchina</taxon>
        <taxon>Panagrolaimomorpha</taxon>
        <taxon>Strongyloidoidea</taxon>
        <taxon>Steinernematidae</taxon>
        <taxon>Steinernema</taxon>
    </lineage>
</organism>
<comment type="caution">
    <text evidence="1">The sequence shown here is derived from an EMBL/GenBank/DDBJ whole genome shotgun (WGS) entry which is preliminary data.</text>
</comment>
<protein>
    <submittedName>
        <fullName evidence="1">Uncharacterized protein</fullName>
    </submittedName>
</protein>
<dbReference type="EMBL" id="AZBU02000006">
    <property type="protein sequence ID" value="TKR72535.1"/>
    <property type="molecule type" value="Genomic_DNA"/>
</dbReference>
<dbReference type="AlphaFoldDB" id="A0A4V6A0X7"/>
<evidence type="ECO:0000313" key="1">
    <source>
        <dbReference type="EMBL" id="TKR72535.1"/>
    </source>
</evidence>